<accession>A0ABM7Q1R8</accession>
<dbReference type="RefSeq" id="WP_213435197.1">
    <property type="nucleotide sequence ID" value="NZ_AP024545.1"/>
</dbReference>
<proteinExistence type="predicted"/>
<dbReference type="InterPro" id="IPR011006">
    <property type="entry name" value="CheY-like_superfamily"/>
</dbReference>
<evidence type="ECO:0000256" key="2">
    <source>
        <dbReference type="PROSITE-ProRule" id="PRU00169"/>
    </source>
</evidence>
<dbReference type="EMBL" id="AP024545">
    <property type="protein sequence ID" value="BCT91170.1"/>
    <property type="molecule type" value="Genomic_DNA"/>
</dbReference>
<dbReference type="PROSITE" id="PS50110">
    <property type="entry name" value="RESPONSE_REGULATORY"/>
    <property type="match status" value="1"/>
</dbReference>
<organism evidence="4 5">
    <name type="scientific">Noviluteimonas caseinilytica</name>
    <dbReference type="NCBI Taxonomy" id="2675101"/>
    <lineage>
        <taxon>Bacteria</taxon>
        <taxon>Pseudomonadati</taxon>
        <taxon>Pseudomonadota</taxon>
        <taxon>Gammaproteobacteria</taxon>
        <taxon>Lysobacterales</taxon>
        <taxon>Lysobacteraceae</taxon>
        <taxon>Noviluteimonas</taxon>
    </lineage>
</organism>
<sequence length="127" mass="13472">MARILIVDDCPLQRALSLKVVQALGHTGIVCSDGQAGVEAAMRERPDLVLMDVVMPGIDGYAATRTLCNHPALRDMPIVLVTGRSQPTDCEWGLRQGAAGYVTKPVRPEELAGVIVQLLGTPAKQAG</sequence>
<feature type="modified residue" description="4-aspartylphosphate" evidence="2">
    <location>
        <position position="52"/>
    </location>
</feature>
<evidence type="ECO:0000313" key="4">
    <source>
        <dbReference type="EMBL" id="BCT91170.1"/>
    </source>
</evidence>
<feature type="domain" description="Response regulatory" evidence="3">
    <location>
        <begin position="3"/>
        <end position="119"/>
    </location>
</feature>
<dbReference type="InterPro" id="IPR001789">
    <property type="entry name" value="Sig_transdc_resp-reg_receiver"/>
</dbReference>
<keyword evidence="5" id="KW-1185">Reference proteome</keyword>
<dbReference type="Pfam" id="PF00072">
    <property type="entry name" value="Response_reg"/>
    <property type="match status" value="1"/>
</dbReference>
<dbReference type="PANTHER" id="PTHR44591">
    <property type="entry name" value="STRESS RESPONSE REGULATOR PROTEIN 1"/>
    <property type="match status" value="1"/>
</dbReference>
<evidence type="ECO:0000313" key="5">
    <source>
        <dbReference type="Proteomes" id="UP000681317"/>
    </source>
</evidence>
<dbReference type="Proteomes" id="UP000681317">
    <property type="component" value="Chromosome"/>
</dbReference>
<keyword evidence="1 2" id="KW-0597">Phosphoprotein</keyword>
<dbReference type="InterPro" id="IPR050595">
    <property type="entry name" value="Bact_response_regulator"/>
</dbReference>
<reference evidence="4 5" key="1">
    <citation type="submission" date="2021-03" db="EMBL/GenBank/DDBJ databases">
        <title>Complete Genome Sequences of Two Lysobacter Strains Isolated from Sea Water (Lysobacter caseinilyticus) and Soil (Lysobacter helvus) in South Korea.</title>
        <authorList>
            <person name="Watanabe Y."/>
            <person name="Arakawa K."/>
        </authorList>
    </citation>
    <scope>NUCLEOTIDE SEQUENCE [LARGE SCALE GENOMIC DNA]</scope>
    <source>
        <strain evidence="4 5">KVB24</strain>
    </source>
</reference>
<dbReference type="PANTHER" id="PTHR44591:SF20">
    <property type="entry name" value="PROTEIN PILH"/>
    <property type="match status" value="1"/>
</dbReference>
<evidence type="ECO:0000259" key="3">
    <source>
        <dbReference type="PROSITE" id="PS50110"/>
    </source>
</evidence>
<dbReference type="Gene3D" id="3.40.50.2300">
    <property type="match status" value="1"/>
</dbReference>
<protein>
    <submittedName>
        <fullName evidence="4">Response regulator</fullName>
    </submittedName>
</protein>
<dbReference type="SMART" id="SM00448">
    <property type="entry name" value="REC"/>
    <property type="match status" value="1"/>
</dbReference>
<dbReference type="SUPFAM" id="SSF52172">
    <property type="entry name" value="CheY-like"/>
    <property type="match status" value="1"/>
</dbReference>
<name>A0ABM7Q1R8_9GAMM</name>
<evidence type="ECO:0000256" key="1">
    <source>
        <dbReference type="ARBA" id="ARBA00022553"/>
    </source>
</evidence>
<gene>
    <name evidence="4" type="primary">pilH_1</name>
    <name evidence="4" type="ORF">LYSCAS_01940</name>
</gene>